<sequence>MAVELPIGDVTLYADLDIPQGATGIVAFAHGSGSGRHSPRNQFVARELRDRGLATLLLDLL</sequence>
<organism evidence="1 2">
    <name type="scientific">Carbonactinospora thermoautotrophica</name>
    <dbReference type="NCBI Taxonomy" id="1469144"/>
    <lineage>
        <taxon>Bacteria</taxon>
        <taxon>Bacillati</taxon>
        <taxon>Actinomycetota</taxon>
        <taxon>Actinomycetes</taxon>
        <taxon>Kitasatosporales</taxon>
        <taxon>Carbonactinosporaceae</taxon>
        <taxon>Carbonactinospora</taxon>
    </lineage>
</organism>
<comment type="caution">
    <text evidence="1">The sequence shown here is derived from an EMBL/GenBank/DDBJ whole genome shotgun (WGS) entry which is preliminary data.</text>
</comment>
<dbReference type="Gene3D" id="3.40.50.1820">
    <property type="entry name" value="alpha/beta hydrolase"/>
    <property type="match status" value="1"/>
</dbReference>
<feature type="non-terminal residue" evidence="1">
    <location>
        <position position="61"/>
    </location>
</feature>
<protein>
    <recommendedName>
        <fullName evidence="3">Hydrolase</fullName>
    </recommendedName>
</protein>
<accession>A0A132NKG9</accession>
<name>A0A132NKG9_9ACTN</name>
<evidence type="ECO:0000313" key="2">
    <source>
        <dbReference type="Proteomes" id="UP000070598"/>
    </source>
</evidence>
<dbReference type="AlphaFoldDB" id="A0A132NKG9"/>
<evidence type="ECO:0000313" key="1">
    <source>
        <dbReference type="EMBL" id="KWX10660.1"/>
    </source>
</evidence>
<proteinExistence type="predicted"/>
<evidence type="ECO:0008006" key="3">
    <source>
        <dbReference type="Google" id="ProtNLM"/>
    </source>
</evidence>
<reference evidence="2" key="1">
    <citation type="submission" date="2015-02" db="EMBL/GenBank/DDBJ databases">
        <title>Physiological reanalysis, assessment of diazotrophy, and genome sequences of multiple isolates of Streptomyces thermoautotrophicus.</title>
        <authorList>
            <person name="MacKellar D.C."/>
            <person name="Lieber L."/>
            <person name="Norman J."/>
            <person name="Bolger A."/>
            <person name="Tobin C."/>
            <person name="Murray J.W."/>
            <person name="Friesen M."/>
            <person name="Prell J."/>
        </authorList>
    </citation>
    <scope>NUCLEOTIDE SEQUENCE [LARGE SCALE GENOMIC DNA]</scope>
    <source>
        <strain evidence="2">UBT1</strain>
    </source>
</reference>
<dbReference type="SUPFAM" id="SSF53474">
    <property type="entry name" value="alpha/beta-Hydrolases"/>
    <property type="match status" value="1"/>
</dbReference>
<dbReference type="InterPro" id="IPR029058">
    <property type="entry name" value="AB_hydrolase_fold"/>
</dbReference>
<gene>
    <name evidence="1" type="ORF">TR74_02280</name>
</gene>
<dbReference type="Proteomes" id="UP000070598">
    <property type="component" value="Unassembled WGS sequence"/>
</dbReference>
<dbReference type="EMBL" id="JYIK01000357">
    <property type="protein sequence ID" value="KWX10660.1"/>
    <property type="molecule type" value="Genomic_DNA"/>
</dbReference>